<dbReference type="EMBL" id="MAVT02000153">
    <property type="protein sequence ID" value="POS78873.1"/>
    <property type="molecule type" value="Genomic_DNA"/>
</dbReference>
<dbReference type="Proteomes" id="UP000094444">
    <property type="component" value="Unassembled WGS sequence"/>
</dbReference>
<evidence type="ECO:0000256" key="1">
    <source>
        <dbReference type="SAM" id="MobiDB-lite"/>
    </source>
</evidence>
<feature type="region of interest" description="Disordered" evidence="1">
    <location>
        <begin position="1"/>
        <end position="42"/>
    </location>
</feature>
<evidence type="ECO:0000313" key="3">
    <source>
        <dbReference type="Proteomes" id="UP000094444"/>
    </source>
</evidence>
<dbReference type="InParanoid" id="A0A2P5I8S3"/>
<dbReference type="AlphaFoldDB" id="A0A2P5I8S3"/>
<reference evidence="2" key="1">
    <citation type="submission" date="2017-09" db="EMBL/GenBank/DDBJ databases">
        <title>Polyketide synthases of a Diaporthe helianthi virulent isolate.</title>
        <authorList>
            <person name="Baroncelli R."/>
        </authorList>
    </citation>
    <scope>NUCLEOTIDE SEQUENCE [LARGE SCALE GENOMIC DNA]</scope>
    <source>
        <strain evidence="2">7/96</strain>
    </source>
</reference>
<keyword evidence="3" id="KW-1185">Reference proteome</keyword>
<evidence type="ECO:0000313" key="2">
    <source>
        <dbReference type="EMBL" id="POS78873.1"/>
    </source>
</evidence>
<gene>
    <name evidence="2" type="ORF">DHEL01_v202719</name>
</gene>
<name>A0A2P5I8S3_DIAHE</name>
<comment type="caution">
    <text evidence="2">The sequence shown here is derived from an EMBL/GenBank/DDBJ whole genome shotgun (WGS) entry which is preliminary data.</text>
</comment>
<sequence>MKIDSHGREMLFGTPPPEEVHQDPIQRQRPSTRAVGQRQDASARIENPLSGLGREQVTRLADDECPDSFSRLWHQLAVCNPSCPRQAKEKTLEELDAVFNVPLRVHAKYGLQQFEYFIHRYIFWRHEYPQAAPRQEIVYTSK</sequence>
<organism evidence="2 3">
    <name type="scientific">Diaporthe helianthi</name>
    <dbReference type="NCBI Taxonomy" id="158607"/>
    <lineage>
        <taxon>Eukaryota</taxon>
        <taxon>Fungi</taxon>
        <taxon>Dikarya</taxon>
        <taxon>Ascomycota</taxon>
        <taxon>Pezizomycotina</taxon>
        <taxon>Sordariomycetes</taxon>
        <taxon>Sordariomycetidae</taxon>
        <taxon>Diaporthales</taxon>
        <taxon>Diaporthaceae</taxon>
        <taxon>Diaporthe</taxon>
    </lineage>
</organism>
<proteinExistence type="predicted"/>
<accession>A0A2P5I8S3</accession>
<protein>
    <submittedName>
        <fullName evidence="2">Uncharacterized protein</fullName>
    </submittedName>
</protein>